<proteinExistence type="predicted"/>
<keyword evidence="2" id="KW-1185">Reference proteome</keyword>
<protein>
    <submittedName>
        <fullName evidence="1">Protein phosphatase</fullName>
    </submittedName>
</protein>
<sequence length="149" mass="16571">MAGMNAINLQATLFDFAIGELVRQHRESFQPLWTADSWAKLLIWLALNCGCSGDRDSLEAYAEALGPGLTGRMRRIFFERELEDLELRVLADPAEPQVLVLPLGPAGPLDHGRVVAALERLGLLARVAAEPQRWQQLEAALALPWQELF</sequence>
<gene>
    <name evidence="1" type="ORF">C7K55_06755</name>
</gene>
<dbReference type="OrthoDB" id="539977at2"/>
<dbReference type="AlphaFoldDB" id="A0A2P7MX26"/>
<accession>A0A2P7MX26</accession>
<evidence type="ECO:0000313" key="1">
    <source>
        <dbReference type="EMBL" id="PSJ05728.1"/>
    </source>
</evidence>
<name>A0A2P7MX26_9CYAN</name>
<evidence type="ECO:0000313" key="2">
    <source>
        <dbReference type="Proteomes" id="UP000243002"/>
    </source>
</evidence>
<organism evidence="1 2">
    <name type="scientific">Cyanobium usitatum str. Tous</name>
    <dbReference type="NCBI Taxonomy" id="2116684"/>
    <lineage>
        <taxon>Bacteria</taxon>
        <taxon>Bacillati</taxon>
        <taxon>Cyanobacteriota</taxon>
        <taxon>Cyanophyceae</taxon>
        <taxon>Synechococcales</taxon>
        <taxon>Prochlorococcaceae</taxon>
        <taxon>Cyanobium</taxon>
    </lineage>
</organism>
<dbReference type="Proteomes" id="UP000243002">
    <property type="component" value="Unassembled WGS sequence"/>
</dbReference>
<reference evidence="1 2" key="1">
    <citation type="journal article" date="2018" name="Environ. Microbiol.">
        <title>Ecological and genomic features of two widespread freshwater picocyanobacteria.</title>
        <authorList>
            <person name="Cabello-Yeves P.J."/>
            <person name="Picazo A."/>
            <person name="Camacho A."/>
            <person name="Callieri C."/>
            <person name="Rosselli R."/>
            <person name="Roda-Garcia J.J."/>
            <person name="Coutinho F.H."/>
            <person name="Rodriguez-Valera F."/>
        </authorList>
    </citation>
    <scope>NUCLEOTIDE SEQUENCE [LARGE SCALE GENOMIC DNA]</scope>
    <source>
        <strain evidence="1 2">Tous</strain>
    </source>
</reference>
<dbReference type="RefSeq" id="WP_106502662.1">
    <property type="nucleotide sequence ID" value="NZ_PXXO01000006.1"/>
</dbReference>
<dbReference type="EMBL" id="PXXO01000006">
    <property type="protein sequence ID" value="PSJ05728.1"/>
    <property type="molecule type" value="Genomic_DNA"/>
</dbReference>
<comment type="caution">
    <text evidence="1">The sequence shown here is derived from an EMBL/GenBank/DDBJ whole genome shotgun (WGS) entry which is preliminary data.</text>
</comment>